<name>A0A944GS11_9HYPH</name>
<organism evidence="1 2">
    <name type="scientific">Roseibium polysiphoniae</name>
    <dbReference type="NCBI Taxonomy" id="2571221"/>
    <lineage>
        <taxon>Bacteria</taxon>
        <taxon>Pseudomonadati</taxon>
        <taxon>Pseudomonadota</taxon>
        <taxon>Alphaproteobacteria</taxon>
        <taxon>Hyphomicrobiales</taxon>
        <taxon>Stappiaceae</taxon>
        <taxon>Roseibium</taxon>
    </lineage>
</organism>
<comment type="caution">
    <text evidence="1">The sequence shown here is derived from an EMBL/GenBank/DDBJ whole genome shotgun (WGS) entry which is preliminary data.</text>
</comment>
<dbReference type="Pfam" id="PF06995">
    <property type="entry name" value="Phage_P2_GpU"/>
    <property type="match status" value="1"/>
</dbReference>
<gene>
    <name evidence="1" type="ORF">DYI23_05750</name>
</gene>
<dbReference type="Proteomes" id="UP000705379">
    <property type="component" value="Unassembled WGS sequence"/>
</dbReference>
<proteinExistence type="predicted"/>
<dbReference type="InterPro" id="IPR009734">
    <property type="entry name" value="Myoviridae_GpU"/>
</dbReference>
<dbReference type="AlphaFoldDB" id="A0A944GS11"/>
<evidence type="ECO:0000313" key="1">
    <source>
        <dbReference type="EMBL" id="MBS8259717.1"/>
    </source>
</evidence>
<evidence type="ECO:0000313" key="2">
    <source>
        <dbReference type="Proteomes" id="UP000705379"/>
    </source>
</evidence>
<dbReference type="EMBL" id="QTKU01000001">
    <property type="protein sequence ID" value="MBS8259717.1"/>
    <property type="molecule type" value="Genomic_DNA"/>
</dbReference>
<reference evidence="1" key="2">
    <citation type="journal article" date="2021" name="Microorganisms">
        <title>Bacterial Dimethylsulfoniopropionate Biosynthesis in the East China Sea.</title>
        <authorList>
            <person name="Liu J."/>
            <person name="Zhang Y."/>
            <person name="Liu J."/>
            <person name="Zhong H."/>
            <person name="Williams B.T."/>
            <person name="Zheng Y."/>
            <person name="Curson A.R.J."/>
            <person name="Sun C."/>
            <person name="Sun H."/>
            <person name="Song D."/>
            <person name="Wagner Mackenzie B."/>
            <person name="Bermejo Martinez A."/>
            <person name="Todd J.D."/>
            <person name="Zhang X.H."/>
        </authorList>
    </citation>
    <scope>NUCLEOTIDE SEQUENCE</scope>
    <source>
        <strain evidence="1">AESS21</strain>
    </source>
</reference>
<protein>
    <submittedName>
        <fullName evidence="1">Phage tail protein</fullName>
    </submittedName>
</protein>
<sequence>MLYMLGAVTVDTAPFSADEFSRSASADFAEKPVIGSLKPSEFMGEGQEQLSLSGQLLPSRIGGLTELETLDEMRRKGARFPVLRGDGTRLGTYALTQVSEDHSSMMRDGVGFIIRYRLQMRKVQSDEGSGQQTVSGILSLFDALLSGS</sequence>
<reference evidence="1" key="1">
    <citation type="submission" date="2018-08" db="EMBL/GenBank/DDBJ databases">
        <authorList>
            <person name="Jin W."/>
            <person name="Wang H."/>
            <person name="Yang Y."/>
            <person name="Li M."/>
            <person name="Liu J."/>
        </authorList>
    </citation>
    <scope>NUCLEOTIDE SEQUENCE</scope>
    <source>
        <strain evidence="1">AESS21</strain>
    </source>
</reference>
<accession>A0A944GS11</accession>